<reference evidence="1 2" key="1">
    <citation type="journal article" date="2017" name="Int. J. Syst. Evol. Microbiol.">
        <title>Mucilaginibacterpsychrotolerans sp. nov., isolated from peatlands.</title>
        <authorList>
            <person name="Deng Y."/>
            <person name="Shen L."/>
            <person name="Xu B."/>
            <person name="Liu Y."/>
            <person name="Gu Z."/>
            <person name="Liu H."/>
            <person name="Zhou Y."/>
        </authorList>
    </citation>
    <scope>NUCLEOTIDE SEQUENCE [LARGE SCALE GENOMIC DNA]</scope>
    <source>
        <strain evidence="1 2">NH7-4</strain>
    </source>
</reference>
<sequence length="63" mass="7491">MRALWHITGEWDYIIADHSHDGLSSHAIVAAFERDKSGLILKNFGLKIWLRYRFRLLKERLPK</sequence>
<name>A0A4Y8S569_9SPHI</name>
<protein>
    <submittedName>
        <fullName evidence="1">Uncharacterized protein</fullName>
    </submittedName>
</protein>
<evidence type="ECO:0000313" key="1">
    <source>
        <dbReference type="EMBL" id="TFF33700.1"/>
    </source>
</evidence>
<organism evidence="1 2">
    <name type="scientific">Mucilaginibacter psychrotolerans</name>
    <dbReference type="NCBI Taxonomy" id="1524096"/>
    <lineage>
        <taxon>Bacteria</taxon>
        <taxon>Pseudomonadati</taxon>
        <taxon>Bacteroidota</taxon>
        <taxon>Sphingobacteriia</taxon>
        <taxon>Sphingobacteriales</taxon>
        <taxon>Sphingobacteriaceae</taxon>
        <taxon>Mucilaginibacter</taxon>
    </lineage>
</organism>
<dbReference type="RefSeq" id="WP_133235940.1">
    <property type="nucleotide sequence ID" value="NZ_SOZE01000040.1"/>
</dbReference>
<dbReference type="Proteomes" id="UP000297540">
    <property type="component" value="Unassembled WGS sequence"/>
</dbReference>
<proteinExistence type="predicted"/>
<keyword evidence="2" id="KW-1185">Reference proteome</keyword>
<accession>A0A4Y8S569</accession>
<dbReference type="AlphaFoldDB" id="A0A4Y8S569"/>
<comment type="caution">
    <text evidence="1">The sequence shown here is derived from an EMBL/GenBank/DDBJ whole genome shotgun (WGS) entry which is preliminary data.</text>
</comment>
<dbReference type="EMBL" id="SOZE01000040">
    <property type="protein sequence ID" value="TFF33700.1"/>
    <property type="molecule type" value="Genomic_DNA"/>
</dbReference>
<gene>
    <name evidence="1" type="ORF">E2R66_24830</name>
</gene>
<evidence type="ECO:0000313" key="2">
    <source>
        <dbReference type="Proteomes" id="UP000297540"/>
    </source>
</evidence>